<evidence type="ECO:0000256" key="2">
    <source>
        <dbReference type="SAM" id="Phobius"/>
    </source>
</evidence>
<feature type="transmembrane region" description="Helical" evidence="2">
    <location>
        <begin position="99"/>
        <end position="119"/>
    </location>
</feature>
<proteinExistence type="evidence at transcript level"/>
<feature type="region of interest" description="Disordered" evidence="1">
    <location>
        <begin position="122"/>
        <end position="168"/>
    </location>
</feature>
<keyword evidence="2" id="KW-0472">Membrane</keyword>
<organism evidence="4">
    <name type="scientific">Amblyomma aureolatum</name>
    <dbReference type="NCBI Taxonomy" id="187763"/>
    <lineage>
        <taxon>Eukaryota</taxon>
        <taxon>Metazoa</taxon>
        <taxon>Ecdysozoa</taxon>
        <taxon>Arthropoda</taxon>
        <taxon>Chelicerata</taxon>
        <taxon>Arachnida</taxon>
        <taxon>Acari</taxon>
        <taxon>Parasitiformes</taxon>
        <taxon>Ixodida</taxon>
        <taxon>Ixodoidea</taxon>
        <taxon>Ixodidae</taxon>
        <taxon>Amblyomminae</taxon>
        <taxon>Amblyomma</taxon>
    </lineage>
</organism>
<reference evidence="4" key="1">
    <citation type="journal article" date="2017" name="Front. Cell. Infect. Microbiol.">
        <title>The Distinct Transcriptional Response of the Midgut of Amblyomma sculptum and Amblyomma aureolatum Ticks to Rickettsia rickettsii Correlates to Their Differences in Susceptibility to Infection.</title>
        <authorList>
            <person name="Martins L.A."/>
            <person name="Galletti M.F.B.M."/>
            <person name="Ribeiro J.M."/>
            <person name="Fujita A."/>
            <person name="Costa F.B."/>
            <person name="Labruna M.B."/>
            <person name="Daffre S."/>
            <person name="Fogaca A.C."/>
        </authorList>
    </citation>
    <scope>NUCLEOTIDE SEQUENCE</scope>
</reference>
<protein>
    <submittedName>
        <fullName evidence="4">Putative conserved plasma membrane protein</fullName>
    </submittedName>
</protein>
<evidence type="ECO:0000256" key="1">
    <source>
        <dbReference type="SAM" id="MobiDB-lite"/>
    </source>
</evidence>
<feature type="chain" id="PRO_5009115932" evidence="3">
    <location>
        <begin position="27"/>
        <end position="210"/>
    </location>
</feature>
<name>A0A1E1X481_9ACAR</name>
<keyword evidence="3" id="KW-0732">Signal</keyword>
<feature type="region of interest" description="Disordered" evidence="1">
    <location>
        <begin position="185"/>
        <end position="210"/>
    </location>
</feature>
<sequence>MGSLSIVTAAPWAVFLLLWSVQRASCMTISEQTPPSTAVGQHGGVLVRHSPDSASLLLEVVEVGTGPYDVDQQQPPVVVGNNSTMLTLPPGSVKSVNPFLLVALVVTALLVLLLGFAYVTRKTDPGDTEDDSRQSRDASAASRNNGAFEQDPEGGTNGSGYPSQPPSYDDVIKVPWTIWAVTQQGSFTQGTGATPPPSYEDARRIFPFPE</sequence>
<dbReference type="EMBL" id="GFAC01005123">
    <property type="protein sequence ID" value="JAT94065.1"/>
    <property type="molecule type" value="mRNA"/>
</dbReference>
<feature type="compositionally biased region" description="Basic and acidic residues" evidence="1">
    <location>
        <begin position="122"/>
        <end position="136"/>
    </location>
</feature>
<keyword evidence="2" id="KW-1133">Transmembrane helix</keyword>
<dbReference type="AlphaFoldDB" id="A0A1E1X481"/>
<keyword evidence="2" id="KW-0812">Transmembrane</keyword>
<accession>A0A1E1X481</accession>
<evidence type="ECO:0000313" key="4">
    <source>
        <dbReference type="EMBL" id="JAT94065.1"/>
    </source>
</evidence>
<evidence type="ECO:0000256" key="3">
    <source>
        <dbReference type="SAM" id="SignalP"/>
    </source>
</evidence>
<feature type="signal peptide" evidence="3">
    <location>
        <begin position="1"/>
        <end position="26"/>
    </location>
</feature>